<protein>
    <submittedName>
        <fullName evidence="4">Cathepsin_B</fullName>
    </submittedName>
</protein>
<evidence type="ECO:0000259" key="3">
    <source>
        <dbReference type="SMART" id="SM00645"/>
    </source>
</evidence>
<comment type="similarity">
    <text evidence="1">Belongs to the peptidase C1 family.</text>
</comment>
<name>A0ABP1GNH1_9EUKA</name>
<evidence type="ECO:0000313" key="4">
    <source>
        <dbReference type="EMBL" id="CAL5971139.1"/>
    </source>
</evidence>
<dbReference type="SMART" id="SM00645">
    <property type="entry name" value="Pept_C1"/>
    <property type="match status" value="1"/>
</dbReference>
<dbReference type="InterPro" id="IPR013128">
    <property type="entry name" value="Peptidase_C1A"/>
</dbReference>
<dbReference type="SUPFAM" id="SSF54001">
    <property type="entry name" value="Cysteine proteinases"/>
    <property type="match status" value="1"/>
</dbReference>
<gene>
    <name evidence="4" type="ORF">HINF_LOCUS1079</name>
</gene>
<accession>A0ABP1GNH1</accession>
<organism evidence="4 5">
    <name type="scientific">Hexamita inflata</name>
    <dbReference type="NCBI Taxonomy" id="28002"/>
    <lineage>
        <taxon>Eukaryota</taxon>
        <taxon>Metamonada</taxon>
        <taxon>Diplomonadida</taxon>
        <taxon>Hexamitidae</taxon>
        <taxon>Hexamitinae</taxon>
        <taxon>Hexamita</taxon>
    </lineage>
</organism>
<keyword evidence="5" id="KW-1185">Reference proteome</keyword>
<comment type="caution">
    <text evidence="4">The sequence shown here is derived from an EMBL/GenBank/DDBJ whole genome shotgun (WGS) entry which is preliminary data.</text>
</comment>
<dbReference type="InterPro" id="IPR000668">
    <property type="entry name" value="Peptidase_C1A_C"/>
</dbReference>
<feature type="region of interest" description="Disordered" evidence="2">
    <location>
        <begin position="55"/>
        <end position="78"/>
    </location>
</feature>
<dbReference type="Proteomes" id="UP001642409">
    <property type="component" value="Unassembled WGS sequence"/>
</dbReference>
<feature type="compositionally biased region" description="Polar residues" evidence="2">
    <location>
        <begin position="55"/>
        <end position="69"/>
    </location>
</feature>
<evidence type="ECO:0000256" key="2">
    <source>
        <dbReference type="SAM" id="MobiDB-lite"/>
    </source>
</evidence>
<dbReference type="Gene3D" id="3.90.70.10">
    <property type="entry name" value="Cysteine proteinases"/>
    <property type="match status" value="1"/>
</dbReference>
<evidence type="ECO:0000256" key="1">
    <source>
        <dbReference type="ARBA" id="ARBA00008455"/>
    </source>
</evidence>
<evidence type="ECO:0000313" key="5">
    <source>
        <dbReference type="Proteomes" id="UP001642409"/>
    </source>
</evidence>
<dbReference type="EMBL" id="CAXDID020000002">
    <property type="protein sequence ID" value="CAL5971139.1"/>
    <property type="molecule type" value="Genomic_DNA"/>
</dbReference>
<feature type="domain" description="Peptidase C1A papain C-terminal" evidence="3">
    <location>
        <begin position="84"/>
        <end position="312"/>
    </location>
</feature>
<reference evidence="4 5" key="1">
    <citation type="submission" date="2024-07" db="EMBL/GenBank/DDBJ databases">
        <authorList>
            <person name="Akdeniz Z."/>
        </authorList>
    </citation>
    <scope>NUCLEOTIDE SEQUENCE [LARGE SCALE GENOMIC DNA]</scope>
</reference>
<sequence length="312" mass="35652">MLLLIPVIQTVSMTNTVELLKNIPGLTWVPQMPTFLENKTQNEIDKYFTAKPLPKQSQYQNSPVNQPTEKNSRKDKTVGSYLGIPDSFDWMQERPECVDHVFNMGGCQATQIFSGLSLVSSKRCIQNTDVRWVDYSQQYYINCYNEGSCDDQPLSSIDNFFVYLTGYDSGVVPSSCVKYVSGSTGKVSKCPTQCDDGQKLPKLTSIKGWQQTETMYGEWTEGFDENLKFTLLTGPIQMQFKGYVDLAYYSSGIYVHTYGDYLNVYKGEAVGWGEENGVIYWKLKMSFGQEWGEQGFLRIAQSELDQKYYEIW</sequence>
<dbReference type="Pfam" id="PF00112">
    <property type="entry name" value="Peptidase_C1"/>
    <property type="match status" value="1"/>
</dbReference>
<proteinExistence type="inferred from homology"/>
<dbReference type="InterPro" id="IPR038765">
    <property type="entry name" value="Papain-like_cys_pep_sf"/>
</dbReference>
<dbReference type="PANTHER" id="PTHR12411">
    <property type="entry name" value="CYSTEINE PROTEASE FAMILY C1-RELATED"/>
    <property type="match status" value="1"/>
</dbReference>